<keyword evidence="5" id="KW-0067">ATP-binding</keyword>
<keyword evidence="7" id="KW-0030">Aminoacyl-tRNA synthetase</keyword>
<evidence type="ECO:0000256" key="1">
    <source>
        <dbReference type="ARBA" id="ARBA00005594"/>
    </source>
</evidence>
<evidence type="ECO:0000313" key="12">
    <source>
        <dbReference type="Proteomes" id="UP000242450"/>
    </source>
</evidence>
<organism evidence="11 12">
    <name type="scientific">Cervus elaphus hippelaphus</name>
    <name type="common">European red deer</name>
    <dbReference type="NCBI Taxonomy" id="46360"/>
    <lineage>
        <taxon>Eukaryota</taxon>
        <taxon>Metazoa</taxon>
        <taxon>Chordata</taxon>
        <taxon>Craniata</taxon>
        <taxon>Vertebrata</taxon>
        <taxon>Euteleostomi</taxon>
        <taxon>Mammalia</taxon>
        <taxon>Eutheria</taxon>
        <taxon>Laurasiatheria</taxon>
        <taxon>Artiodactyla</taxon>
        <taxon>Ruminantia</taxon>
        <taxon>Pecora</taxon>
        <taxon>Cervidae</taxon>
        <taxon>Cervinae</taxon>
        <taxon>Cervus</taxon>
    </lineage>
</organism>
<dbReference type="Gene3D" id="3.90.740.10">
    <property type="entry name" value="Valyl/Leucyl/Isoleucyl-tRNA synthetase, editing domain"/>
    <property type="match status" value="1"/>
</dbReference>
<dbReference type="GO" id="GO:0002161">
    <property type="term" value="F:aminoacyl-tRNA deacylase activity"/>
    <property type="evidence" value="ECO:0007669"/>
    <property type="project" value="InterPro"/>
</dbReference>
<evidence type="ECO:0000256" key="2">
    <source>
        <dbReference type="ARBA" id="ARBA00013164"/>
    </source>
</evidence>
<dbReference type="InterPro" id="IPR014729">
    <property type="entry name" value="Rossmann-like_a/b/a_fold"/>
</dbReference>
<keyword evidence="6" id="KW-0648">Protein biosynthesis</keyword>
<name>A0A212D0F5_CEREH</name>
<dbReference type="GO" id="GO:0005524">
    <property type="term" value="F:ATP binding"/>
    <property type="evidence" value="ECO:0007669"/>
    <property type="project" value="UniProtKB-KW"/>
</dbReference>
<dbReference type="InterPro" id="IPR055416">
    <property type="entry name" value="RBD_LARS1"/>
</dbReference>
<evidence type="ECO:0000256" key="7">
    <source>
        <dbReference type="ARBA" id="ARBA00023146"/>
    </source>
</evidence>
<dbReference type="PANTHER" id="PTHR45794">
    <property type="entry name" value="LEUCYL-TRNA SYNTHETASE"/>
    <property type="match status" value="1"/>
</dbReference>
<evidence type="ECO:0000256" key="8">
    <source>
        <dbReference type="ARBA" id="ARBA00030520"/>
    </source>
</evidence>
<comment type="caution">
    <text evidence="11">The sequence shown here is derived from an EMBL/GenBank/DDBJ whole genome shotgun (WGS) entry which is preliminary data.</text>
</comment>
<evidence type="ECO:0000313" key="11">
    <source>
        <dbReference type="EMBL" id="OWK11594.1"/>
    </source>
</evidence>
<sequence length="870" mass="100203">ERKGTAKVDFLKKIEKEVQQKWDAKKVFEVNASNLEKQTSKDKYFVTFPYPYMNGRLHLGHTFSLSKCEACADKLKREVELYGCPPDFPDEEEEEEEISVKTEDIIIKDKAKGKKSKAAAKAGSSKYQWDIMKSLGLSDDEIVKFSEAEHWLEYFPPLAVQDLKRMGLKVDWRRSFITTDVNPYYDSFVRWQFLTLRERSRIKFGKRGLKGKNIFLVAATLRPETMFGQTNCWVRPDMKYIGFETMNGDILICTQRAARNMSYQGFTKDNGVVPVVKELMGEDILGVSLSAPLTSYKVIYVLPMLTIKEDKGTGVVTSVPSDSPDDFAALRDLKKKPALRVKYGIRDDMVLPFEPVPIIEIPDFGKLSAVTICDELKIQSQNDREKLAEAKEKLYLRGFYDGVMLVDGFKGQKVQDVKKTIRNKMIDTGDAYIYMEPEKQVMSRSSDECVVALCDQWLVSLIDSKQKFSPVTLLILDFFFLINLSTPRYCEETRRNFEATLDWLQEHACSRTYGLGTRLPWDEQWLIESLSDSTIYMAFYTVAHLLQGGNLHGQAESPLGIRPQQMTKEVWDYIFFKEAPFPKTQIPKEKLDQLKQEFEFWYPVDLRASGKDLIPNHLSYFLYNHVAIEMNAGIIKTDQNYEKMMFKEALKTGFFEFQAAKDKYRELAVEGMHRDLVFRFIEVQTLLLAPFCPHLCEHIWTLLGKPDSIMTASWPLAGPVDESLIRSSQYLMEVAHDLRLRLKSYMMPAKGKKSDKQPPEKPSHCTIYVAKNYPSWQHITLSVLRNHFENNSGKLPDNKVIAGELGSLPELKKYMKKVMPFVAMIKENLEKMGPRVLDLQLEFDEQAVLMENIVYLTNSLEVRGAQGYDN</sequence>
<evidence type="ECO:0000259" key="9">
    <source>
        <dbReference type="Pfam" id="PF08264"/>
    </source>
</evidence>
<gene>
    <name evidence="11" type="ORF">Celaphus_00003714</name>
</gene>
<keyword evidence="3" id="KW-0436">Ligase</keyword>
<dbReference type="PROSITE" id="PS00178">
    <property type="entry name" value="AA_TRNA_LIGASE_I"/>
    <property type="match status" value="1"/>
</dbReference>
<evidence type="ECO:0000256" key="4">
    <source>
        <dbReference type="ARBA" id="ARBA00022741"/>
    </source>
</evidence>
<dbReference type="InterPro" id="IPR009080">
    <property type="entry name" value="tRNAsynth_Ia_anticodon-bd"/>
</dbReference>
<comment type="similarity">
    <text evidence="1">Belongs to the class-I aminoacyl-tRNA synthetase family.</text>
</comment>
<dbReference type="Pfam" id="PF08264">
    <property type="entry name" value="Anticodon_1"/>
    <property type="match status" value="1"/>
</dbReference>
<dbReference type="GO" id="GO:0006429">
    <property type="term" value="P:leucyl-tRNA aminoacylation"/>
    <property type="evidence" value="ECO:0007669"/>
    <property type="project" value="InterPro"/>
</dbReference>
<feature type="domain" description="Methionyl/Valyl/Leucyl/Isoleucyl-tRNA synthetase anticodon-binding" evidence="9">
    <location>
        <begin position="629"/>
        <end position="738"/>
    </location>
</feature>
<dbReference type="SUPFAM" id="SSF52374">
    <property type="entry name" value="Nucleotidylyl transferase"/>
    <property type="match status" value="1"/>
</dbReference>
<dbReference type="Proteomes" id="UP000242450">
    <property type="component" value="Chromosome 9"/>
</dbReference>
<feature type="domain" description="Leucine--tRNA ligase RagD-binding" evidence="10">
    <location>
        <begin position="769"/>
        <end position="842"/>
    </location>
</feature>
<dbReference type="InterPro" id="IPR004493">
    <property type="entry name" value="Leu-tRNA-synth_Ia_arc/euk"/>
</dbReference>
<keyword evidence="12" id="KW-1185">Reference proteome</keyword>
<dbReference type="PANTHER" id="PTHR45794:SF1">
    <property type="entry name" value="LEUCINE--TRNA LIGASE, CYTOPLASMIC"/>
    <property type="match status" value="1"/>
</dbReference>
<dbReference type="Gene3D" id="3.40.50.620">
    <property type="entry name" value="HUPs"/>
    <property type="match status" value="2"/>
</dbReference>
<evidence type="ECO:0000256" key="3">
    <source>
        <dbReference type="ARBA" id="ARBA00022598"/>
    </source>
</evidence>
<dbReference type="FunFam" id="3.40.50.620:FF:000426">
    <property type="entry name" value="Leucyl-tRNA synthetase a"/>
    <property type="match status" value="1"/>
</dbReference>
<dbReference type="FunFam" id="3.90.740.10:FF:000001">
    <property type="entry name" value="Leucine--tRNA ligase, cytoplasmic"/>
    <property type="match status" value="1"/>
</dbReference>
<evidence type="ECO:0000256" key="5">
    <source>
        <dbReference type="ARBA" id="ARBA00022840"/>
    </source>
</evidence>
<dbReference type="EMBL" id="MKHE01000009">
    <property type="protein sequence ID" value="OWK11594.1"/>
    <property type="molecule type" value="Genomic_DNA"/>
</dbReference>
<dbReference type="InterPro" id="IPR009008">
    <property type="entry name" value="Val/Leu/Ile-tRNA-synth_edit"/>
</dbReference>
<feature type="non-terminal residue" evidence="11">
    <location>
        <position position="1"/>
    </location>
</feature>
<dbReference type="SUPFAM" id="SSF50677">
    <property type="entry name" value="ValRS/IleRS/LeuRS editing domain"/>
    <property type="match status" value="1"/>
</dbReference>
<dbReference type="InterPro" id="IPR001412">
    <property type="entry name" value="aa-tRNA-synth_I_CS"/>
</dbReference>
<dbReference type="OrthoDB" id="10249672at2759"/>
<dbReference type="EC" id="6.1.1.4" evidence="2"/>
<evidence type="ECO:0000256" key="6">
    <source>
        <dbReference type="ARBA" id="ARBA00022917"/>
    </source>
</evidence>
<keyword evidence="4" id="KW-0547">Nucleotide-binding</keyword>
<reference evidence="11 12" key="1">
    <citation type="journal article" date="2018" name="Mol. Genet. Genomics">
        <title>The red deer Cervus elaphus genome CerEla1.0: sequencing, annotating, genes, and chromosomes.</title>
        <authorList>
            <person name="Bana N.A."/>
            <person name="Nyiri A."/>
            <person name="Nagy J."/>
            <person name="Frank K."/>
            <person name="Nagy T."/>
            <person name="Steger V."/>
            <person name="Schiller M."/>
            <person name="Lakatos P."/>
            <person name="Sugar L."/>
            <person name="Horn P."/>
            <person name="Barta E."/>
            <person name="Orosz L."/>
        </authorList>
    </citation>
    <scope>NUCLEOTIDE SEQUENCE [LARGE SCALE GENOMIC DNA]</scope>
    <source>
        <strain evidence="11">Hungarian</strain>
    </source>
</reference>
<evidence type="ECO:0000259" key="10">
    <source>
        <dbReference type="Pfam" id="PF24810"/>
    </source>
</evidence>
<accession>A0A212D0F5</accession>
<dbReference type="CDD" id="cd07959">
    <property type="entry name" value="Anticodon_Ia_Leu_AEc"/>
    <property type="match status" value="1"/>
</dbReference>
<dbReference type="Pfam" id="PF24810">
    <property type="entry name" value="RBD_LARS1"/>
    <property type="match status" value="1"/>
</dbReference>
<dbReference type="SUPFAM" id="SSF47323">
    <property type="entry name" value="Anticodon-binding domain of a subclass of class I aminoacyl-tRNA synthetases"/>
    <property type="match status" value="1"/>
</dbReference>
<protein>
    <recommendedName>
        <fullName evidence="2">leucine--tRNA ligase</fullName>
        <ecNumber evidence="2">6.1.1.4</ecNumber>
    </recommendedName>
    <alternativeName>
        <fullName evidence="8">Leucyl-tRNA synthetase</fullName>
    </alternativeName>
</protein>
<dbReference type="AlphaFoldDB" id="A0A212D0F5"/>
<proteinExistence type="inferred from homology"/>
<dbReference type="InterPro" id="IPR013155">
    <property type="entry name" value="M/V/L/I-tRNA-synth_anticd-bd"/>
</dbReference>
<dbReference type="GO" id="GO:0004823">
    <property type="term" value="F:leucine-tRNA ligase activity"/>
    <property type="evidence" value="ECO:0007669"/>
    <property type="project" value="UniProtKB-EC"/>
</dbReference>